<feature type="compositionally biased region" description="Acidic residues" evidence="1">
    <location>
        <begin position="807"/>
        <end position="823"/>
    </location>
</feature>
<comment type="caution">
    <text evidence="2">The sequence shown here is derived from an EMBL/GenBank/DDBJ whole genome shotgun (WGS) entry which is preliminary data.</text>
</comment>
<dbReference type="EMBL" id="JAULSW010000003">
    <property type="protein sequence ID" value="KAK3387003.1"/>
    <property type="molecule type" value="Genomic_DNA"/>
</dbReference>
<feature type="compositionally biased region" description="Basic and acidic residues" evidence="1">
    <location>
        <begin position="785"/>
        <end position="806"/>
    </location>
</feature>
<accession>A0AAE0NSN6</accession>
<feature type="region of interest" description="Disordered" evidence="1">
    <location>
        <begin position="1"/>
        <end position="232"/>
    </location>
</feature>
<sequence>MRTRSESTASASALASSSRTVSSAATRWALRPRQAADARGSHSAGETSPRAAPRIGGRVTRSSLATAVPIAASTNSNVQTSAPPQPPRPPSHPPHTPLPTRISTRSHKRAALPPPADSQDSHAPANRASKRRRHQSGFYGEDSDNDDDGDDDDDDDLDNAYPSPSDDELGHDQYQQQSPAHAPPSHTPRGTRPPLCTPPSKAKRTGAPTPAAGSANKKRRPVQLAVGNPRPALDQETPAYISNPVIPNWTALPYYVWVQIFEYAFASLEDREGVDWLLATSLACRTFTEPALTALYQCPPLLTRPMAHGLASLLAMDPSQTLYNYRAKVEKLRINVAEIAAKTYLGSFLDFKSLVTHLPRLKVIDFFHDKDRPPYRELDDNLRWHYPDSLFEALNPAENAHLDYVPPRLQGWRWNRRMMGDLDMSRIESLHISSPSFVHLKKLAFVNYQVPSLNAPGDPETDEKKAMDQAYRESLAKPISVLPNLEYLSIECSTAVNGHFLKLLPKTLRTLELINCWEVTGEDFATYLESHPDRCKLQHLNLRHNQSLDLSFLTILGTACPDLETLRGDLKYYKHHEFYQDSEPNYENVLTADQVPNWPQNLEVIELRNMRKWDTDAVETFFRSLVDSAPRLLKLRELDIKAMLDIPFRQRSALRDKWEAKLKDMFLRKKTDPLPFFSLRSLLGSSEAVNAVAPRTAPKSHTEAASRRSTRVLTRVLSNASSRASSVGREMRNGRARPSYAEADTDDEDDGEEGMTDPEEESPPAGQRENESSPVADSFCHGMCHKVDIQLDNQKPTEEVWRMEDFRDGDDSDDPSDEDWVAR</sequence>
<feature type="compositionally biased region" description="Acidic residues" evidence="1">
    <location>
        <begin position="743"/>
        <end position="762"/>
    </location>
</feature>
<evidence type="ECO:0000256" key="1">
    <source>
        <dbReference type="SAM" id="MobiDB-lite"/>
    </source>
</evidence>
<reference evidence="2" key="2">
    <citation type="submission" date="2023-06" db="EMBL/GenBank/DDBJ databases">
        <authorList>
            <consortium name="Lawrence Berkeley National Laboratory"/>
            <person name="Haridas S."/>
            <person name="Hensen N."/>
            <person name="Bonometti L."/>
            <person name="Westerberg I."/>
            <person name="Brannstrom I.O."/>
            <person name="Guillou S."/>
            <person name="Cros-Aarteil S."/>
            <person name="Calhoun S."/>
            <person name="Kuo A."/>
            <person name="Mondo S."/>
            <person name="Pangilinan J."/>
            <person name="Riley R."/>
            <person name="LaButti K."/>
            <person name="Andreopoulos B."/>
            <person name="Lipzen A."/>
            <person name="Chen C."/>
            <person name="Yanf M."/>
            <person name="Daum C."/>
            <person name="Ng V."/>
            <person name="Clum A."/>
            <person name="Steindorff A."/>
            <person name="Ohm R."/>
            <person name="Martin F."/>
            <person name="Silar P."/>
            <person name="Natvig D."/>
            <person name="Lalanne C."/>
            <person name="Gautier V."/>
            <person name="Ament-velasquez S.L."/>
            <person name="Kruys A."/>
            <person name="Hutchinson M.I."/>
            <person name="Powell A.J."/>
            <person name="Barry K."/>
            <person name="Miller A.N."/>
            <person name="Grigoriev I.V."/>
            <person name="Debuchy R."/>
            <person name="Gladieux P."/>
            <person name="Thoren M.H."/>
            <person name="Johannesson H."/>
        </authorList>
    </citation>
    <scope>NUCLEOTIDE SEQUENCE</scope>
    <source>
        <strain evidence="2">CBS 232.78</strain>
    </source>
</reference>
<dbReference type="InterPro" id="IPR001611">
    <property type="entry name" value="Leu-rich_rpt"/>
</dbReference>
<feature type="compositionally biased region" description="Polar residues" evidence="1">
    <location>
        <begin position="716"/>
        <end position="725"/>
    </location>
</feature>
<dbReference type="PROSITE" id="PS51450">
    <property type="entry name" value="LRR"/>
    <property type="match status" value="1"/>
</dbReference>
<feature type="compositionally biased region" description="Polar residues" evidence="1">
    <location>
        <begin position="72"/>
        <end position="82"/>
    </location>
</feature>
<dbReference type="InterPro" id="IPR032675">
    <property type="entry name" value="LRR_dom_sf"/>
</dbReference>
<feature type="compositionally biased region" description="Low complexity" evidence="1">
    <location>
        <begin position="1"/>
        <end position="29"/>
    </location>
</feature>
<dbReference type="InterPro" id="IPR052109">
    <property type="entry name" value="SRRM_Domain-Containing"/>
</dbReference>
<proteinExistence type="predicted"/>
<dbReference type="Gene3D" id="3.80.10.10">
    <property type="entry name" value="Ribonuclease Inhibitor"/>
    <property type="match status" value="1"/>
</dbReference>
<dbReference type="AlphaFoldDB" id="A0AAE0NSN6"/>
<reference evidence="2" key="1">
    <citation type="journal article" date="2023" name="Mol. Phylogenet. Evol.">
        <title>Genome-scale phylogeny and comparative genomics of the fungal order Sordariales.</title>
        <authorList>
            <person name="Hensen N."/>
            <person name="Bonometti L."/>
            <person name="Westerberg I."/>
            <person name="Brannstrom I.O."/>
            <person name="Guillou S."/>
            <person name="Cros-Aarteil S."/>
            <person name="Calhoun S."/>
            <person name="Haridas S."/>
            <person name="Kuo A."/>
            <person name="Mondo S."/>
            <person name="Pangilinan J."/>
            <person name="Riley R."/>
            <person name="LaButti K."/>
            <person name="Andreopoulos B."/>
            <person name="Lipzen A."/>
            <person name="Chen C."/>
            <person name="Yan M."/>
            <person name="Daum C."/>
            <person name="Ng V."/>
            <person name="Clum A."/>
            <person name="Steindorff A."/>
            <person name="Ohm R.A."/>
            <person name="Martin F."/>
            <person name="Silar P."/>
            <person name="Natvig D.O."/>
            <person name="Lalanne C."/>
            <person name="Gautier V."/>
            <person name="Ament-Velasquez S.L."/>
            <person name="Kruys A."/>
            <person name="Hutchinson M.I."/>
            <person name="Powell A.J."/>
            <person name="Barry K."/>
            <person name="Miller A.N."/>
            <person name="Grigoriev I.V."/>
            <person name="Debuchy R."/>
            <person name="Gladieux P."/>
            <person name="Hiltunen Thoren M."/>
            <person name="Johannesson H."/>
        </authorList>
    </citation>
    <scope>NUCLEOTIDE SEQUENCE</scope>
    <source>
        <strain evidence="2">CBS 232.78</strain>
    </source>
</reference>
<dbReference type="PANTHER" id="PTHR34755">
    <property type="entry name" value="SERINE/ARGININE REPETITIVE MATRIX PROTEIN 3-RELATED"/>
    <property type="match status" value="1"/>
</dbReference>
<dbReference type="Proteomes" id="UP001285441">
    <property type="component" value="Unassembled WGS sequence"/>
</dbReference>
<dbReference type="SUPFAM" id="SSF52047">
    <property type="entry name" value="RNI-like"/>
    <property type="match status" value="1"/>
</dbReference>
<feature type="compositionally biased region" description="Acidic residues" evidence="1">
    <location>
        <begin position="141"/>
        <end position="158"/>
    </location>
</feature>
<protein>
    <submittedName>
        <fullName evidence="2">Uncharacterized protein</fullName>
    </submittedName>
</protein>
<keyword evidence="3" id="KW-1185">Reference proteome</keyword>
<feature type="region of interest" description="Disordered" evidence="1">
    <location>
        <begin position="692"/>
        <end position="823"/>
    </location>
</feature>
<dbReference type="PANTHER" id="PTHR34755:SF4">
    <property type="entry name" value="F-BOX DOMAIN-CONTAINING PROTEIN"/>
    <property type="match status" value="1"/>
</dbReference>
<gene>
    <name evidence="2" type="ORF">B0H63DRAFT_145280</name>
</gene>
<evidence type="ECO:0000313" key="3">
    <source>
        <dbReference type="Proteomes" id="UP001285441"/>
    </source>
</evidence>
<feature type="compositionally biased region" description="Pro residues" evidence="1">
    <location>
        <begin position="83"/>
        <end position="97"/>
    </location>
</feature>
<organism evidence="2 3">
    <name type="scientific">Podospora didyma</name>
    <dbReference type="NCBI Taxonomy" id="330526"/>
    <lineage>
        <taxon>Eukaryota</taxon>
        <taxon>Fungi</taxon>
        <taxon>Dikarya</taxon>
        <taxon>Ascomycota</taxon>
        <taxon>Pezizomycotina</taxon>
        <taxon>Sordariomycetes</taxon>
        <taxon>Sordariomycetidae</taxon>
        <taxon>Sordariales</taxon>
        <taxon>Podosporaceae</taxon>
        <taxon>Podospora</taxon>
    </lineage>
</organism>
<evidence type="ECO:0000313" key="2">
    <source>
        <dbReference type="EMBL" id="KAK3387003.1"/>
    </source>
</evidence>
<name>A0AAE0NSN6_9PEZI</name>